<proteinExistence type="predicted"/>
<gene>
    <name evidence="2" type="ORF">GLAREA_02380</name>
</gene>
<dbReference type="AlphaFoldDB" id="S3CIY4"/>
<reference evidence="2 3" key="1">
    <citation type="journal article" date="2013" name="BMC Genomics">
        <title>Genomics-driven discovery of the pneumocandin biosynthetic gene cluster in the fungus Glarea lozoyensis.</title>
        <authorList>
            <person name="Chen L."/>
            <person name="Yue Q."/>
            <person name="Zhang X."/>
            <person name="Xiang M."/>
            <person name="Wang C."/>
            <person name="Li S."/>
            <person name="Che Y."/>
            <person name="Ortiz-Lopez F.J."/>
            <person name="Bills G.F."/>
            <person name="Liu X."/>
            <person name="An Z."/>
        </authorList>
    </citation>
    <scope>NUCLEOTIDE SEQUENCE [LARGE SCALE GENOMIC DNA]</scope>
    <source>
        <strain evidence="3">ATCC 20868 / MF5171</strain>
    </source>
</reference>
<dbReference type="Pfam" id="PF03928">
    <property type="entry name" value="HbpS-like"/>
    <property type="match status" value="1"/>
</dbReference>
<dbReference type="InterPro" id="IPR010371">
    <property type="entry name" value="YBR137W-like"/>
</dbReference>
<protein>
    <submittedName>
        <fullName evidence="2">GlcG-like protein</fullName>
    </submittedName>
</protein>
<evidence type="ECO:0000256" key="1">
    <source>
        <dbReference type="SAM" id="MobiDB-lite"/>
    </source>
</evidence>
<dbReference type="InterPro" id="IPR038084">
    <property type="entry name" value="PduO/GlcC-like_sf"/>
</dbReference>
<name>S3CIY4_GLAL2</name>
<dbReference type="eggNOG" id="ENOG502S03S">
    <property type="taxonomic scope" value="Eukaryota"/>
</dbReference>
<dbReference type="GO" id="GO:0072380">
    <property type="term" value="C:TRC complex"/>
    <property type="evidence" value="ECO:0007669"/>
    <property type="project" value="TreeGrafter"/>
</dbReference>
<accession>S3CIY4</accession>
<sequence length="332" mass="37327">MASFCGLRKKKYSIEYQSLPLDTAPITLRSRSQSTSRPRLVRQFADTANPTSEHGDVEKTNREKEILFAHSNHSSEHRNPGFEWSRDDQLSVILEIWSEKGDTPVWEKSEAAINWGQIPKLSPPPPTPEGKGKRTRWIDHEYPDLKSPEVEYYPKMSSSGRGRESPITPRSIEPPPTDLESISQIDSSLIFEHFTAADAWELGSALRNRLLPIPTPVVIDISLANQNQILFHTCTHSGVMPDNDSWVARKRKTVLRWGVSTWYMHCKFDGDEVAFKEKYGLGNSGGEYAIHGGGVPIRVTGVEGVVAVVVVSGLKQHEDHGVIVEVIRELYY</sequence>
<feature type="region of interest" description="Disordered" evidence="1">
    <location>
        <begin position="116"/>
        <end position="135"/>
    </location>
</feature>
<keyword evidence="3" id="KW-1185">Reference proteome</keyword>
<dbReference type="GeneID" id="19461437"/>
<dbReference type="KEGG" id="glz:GLAREA_02380"/>
<evidence type="ECO:0000313" key="3">
    <source>
        <dbReference type="Proteomes" id="UP000016922"/>
    </source>
</evidence>
<evidence type="ECO:0000313" key="2">
    <source>
        <dbReference type="EMBL" id="EPE26467.1"/>
    </source>
</evidence>
<dbReference type="HOGENOM" id="CLU_069420_0_0_1"/>
<dbReference type="InterPro" id="IPR005624">
    <property type="entry name" value="PduO/GlcC-like"/>
</dbReference>
<dbReference type="Gene3D" id="3.30.450.150">
    <property type="entry name" value="Haem-degrading domain"/>
    <property type="match status" value="1"/>
</dbReference>
<dbReference type="GO" id="GO:0006620">
    <property type="term" value="P:post-translational protein targeting to endoplasmic reticulum membrane"/>
    <property type="evidence" value="ECO:0007669"/>
    <property type="project" value="TreeGrafter"/>
</dbReference>
<feature type="region of interest" description="Disordered" evidence="1">
    <location>
        <begin position="151"/>
        <end position="179"/>
    </location>
</feature>
<organism evidence="2 3">
    <name type="scientific">Glarea lozoyensis (strain ATCC 20868 / MF5171)</name>
    <dbReference type="NCBI Taxonomy" id="1116229"/>
    <lineage>
        <taxon>Eukaryota</taxon>
        <taxon>Fungi</taxon>
        <taxon>Dikarya</taxon>
        <taxon>Ascomycota</taxon>
        <taxon>Pezizomycotina</taxon>
        <taxon>Leotiomycetes</taxon>
        <taxon>Helotiales</taxon>
        <taxon>Helotiaceae</taxon>
        <taxon>Glarea</taxon>
    </lineage>
</organism>
<dbReference type="OrthoDB" id="2209940at2759"/>
<dbReference type="EMBL" id="KE145370">
    <property type="protein sequence ID" value="EPE26467.1"/>
    <property type="molecule type" value="Genomic_DNA"/>
</dbReference>
<dbReference type="PANTHER" id="PTHR28255:SF1">
    <property type="entry name" value="UPF0303 PROTEIN YBR137W"/>
    <property type="match status" value="1"/>
</dbReference>
<dbReference type="PANTHER" id="PTHR28255">
    <property type="match status" value="1"/>
</dbReference>
<dbReference type="RefSeq" id="XP_008085657.1">
    <property type="nucleotide sequence ID" value="XM_008087466.1"/>
</dbReference>
<dbReference type="Proteomes" id="UP000016922">
    <property type="component" value="Unassembled WGS sequence"/>
</dbReference>
<dbReference type="SUPFAM" id="SSF143744">
    <property type="entry name" value="GlcG-like"/>
    <property type="match status" value="1"/>
</dbReference>